<dbReference type="PANTHER" id="PTHR44757">
    <property type="entry name" value="DIGUANYLATE CYCLASE DGCP"/>
    <property type="match status" value="1"/>
</dbReference>
<feature type="domain" description="EAL" evidence="2">
    <location>
        <begin position="523"/>
        <end position="778"/>
    </location>
</feature>
<dbReference type="Pfam" id="PF00563">
    <property type="entry name" value="EAL"/>
    <property type="match status" value="1"/>
</dbReference>
<dbReference type="PANTHER" id="PTHR44757:SF2">
    <property type="entry name" value="BIOFILM ARCHITECTURE MAINTENANCE PROTEIN MBAA"/>
    <property type="match status" value="1"/>
</dbReference>
<accession>A0A8H9M532</accession>
<dbReference type="CDD" id="cd01948">
    <property type="entry name" value="EAL"/>
    <property type="match status" value="1"/>
</dbReference>
<dbReference type="Gene3D" id="3.20.20.450">
    <property type="entry name" value="EAL domain"/>
    <property type="match status" value="1"/>
</dbReference>
<dbReference type="InterPro" id="IPR029016">
    <property type="entry name" value="GAF-like_dom_sf"/>
</dbReference>
<dbReference type="FunFam" id="3.30.70.270:FF:000001">
    <property type="entry name" value="Diguanylate cyclase domain protein"/>
    <property type="match status" value="1"/>
</dbReference>
<dbReference type="PROSITE" id="PS50883">
    <property type="entry name" value="EAL"/>
    <property type="match status" value="1"/>
</dbReference>
<comment type="caution">
    <text evidence="4">The sequence shown here is derived from an EMBL/GenBank/DDBJ whole genome shotgun (WGS) entry which is preliminary data.</text>
</comment>
<comment type="cofactor">
    <cofactor evidence="1">
        <name>Mg(2+)</name>
        <dbReference type="ChEBI" id="CHEBI:18420"/>
    </cofactor>
</comment>
<dbReference type="Pfam" id="PF13185">
    <property type="entry name" value="GAF_2"/>
    <property type="match status" value="1"/>
</dbReference>
<dbReference type="NCBIfam" id="TIGR00254">
    <property type="entry name" value="GGDEF"/>
    <property type="match status" value="1"/>
</dbReference>
<dbReference type="AlphaFoldDB" id="A0A8H9M532"/>
<evidence type="ECO:0000256" key="1">
    <source>
        <dbReference type="ARBA" id="ARBA00001946"/>
    </source>
</evidence>
<feature type="domain" description="GGDEF" evidence="3">
    <location>
        <begin position="381"/>
        <end position="514"/>
    </location>
</feature>
<dbReference type="RefSeq" id="WP_191866375.1">
    <property type="nucleotide sequence ID" value="NZ_BMZC01000007.1"/>
</dbReference>
<dbReference type="EMBL" id="BMZC01000007">
    <property type="protein sequence ID" value="GGZ68307.1"/>
    <property type="molecule type" value="Genomic_DNA"/>
</dbReference>
<dbReference type="InterPro" id="IPR000160">
    <property type="entry name" value="GGDEF_dom"/>
</dbReference>
<evidence type="ECO:0000259" key="3">
    <source>
        <dbReference type="PROSITE" id="PS50887"/>
    </source>
</evidence>
<organism evidence="4 5">
    <name type="scientific">Paraglaciecola chathamensis</name>
    <dbReference type="NCBI Taxonomy" id="368405"/>
    <lineage>
        <taxon>Bacteria</taxon>
        <taxon>Pseudomonadati</taxon>
        <taxon>Pseudomonadota</taxon>
        <taxon>Gammaproteobacteria</taxon>
        <taxon>Alteromonadales</taxon>
        <taxon>Alteromonadaceae</taxon>
        <taxon>Paraglaciecola</taxon>
    </lineage>
</organism>
<dbReference type="InterPro" id="IPR052155">
    <property type="entry name" value="Biofilm_reg_signaling"/>
</dbReference>
<sequence length="797" mass="89873">MKPAPRPDNDSMRVNALHQLNILDTKAEERFDRITRLAAHTFDCQFSAISFIDSERQWYKSVFNFDATELSRDISFCAYTITNNDVFVINDTHKDDNFKDSEFVTEAPLLRFYAGIKISINNYHVGSLCVFDTAPKQFSSTDKRALQDLASMVESELQKEVLTQAAEAMKRYQEQLDKTQKLTRVRNTILEKIVNAESLHSVLMDIVKAIESEYHNQKCSILLLKDNCLYSGAAPSLPDFYNQAIEGVEIGLGQGSCGTAAFTGNRTVVEDISTHPYWAAWVDLATQAKLGACWSQPIKAANGRVLGTFAIYHAKAATPTKEELARIEMFANVASIAIERQKSSDLIWHQANFDELTQLPNRNIMGEHLKKALDAAKRNKTQVAVMFLDLDNFKDINDTLGHGVGDALLIDCAKRISGCVRHKDTVARLGGDEFVIILNDITEFSGLEKTAQKILKAIEQPYHLQSEIVHSSASIGITIYPDDAEDVASLLKNADQAMYGAKDIGKNNYHYYTKSMRNAALKRMTLITDLRHAIEHDELFLVYQPIVNMTNGRINKAEALIRWQHPTRGVICPDDFIPIAEETGLIIDISNWVFDRVCRDAMFWRKTLCPDLQLSINTSPIHYTDPDRCITQWLERMLVSRTPPQAITLEITENLLMDANASVSNKLFQFRQAGVDIALDDFGTGYSSISYLKKYPTDFLKIDKSFVHSMSEVSNDKVLCEAIIVMAKKLGIEVIAEGIETEEQHYILQKMGCEYGQGYLFFKPLKYEDFNALLEKSASTIDKSTMRSSCDIPRLPT</sequence>
<dbReference type="SUPFAM" id="SSF141868">
    <property type="entry name" value="EAL domain-like"/>
    <property type="match status" value="1"/>
</dbReference>
<reference evidence="4" key="1">
    <citation type="journal article" date="2014" name="Int. J. Syst. Evol. Microbiol.">
        <title>Complete genome sequence of Corynebacterium casei LMG S-19264T (=DSM 44701T), isolated from a smear-ripened cheese.</title>
        <authorList>
            <consortium name="US DOE Joint Genome Institute (JGI-PGF)"/>
            <person name="Walter F."/>
            <person name="Albersmeier A."/>
            <person name="Kalinowski J."/>
            <person name="Ruckert C."/>
        </authorList>
    </citation>
    <scope>NUCLEOTIDE SEQUENCE</scope>
    <source>
        <strain evidence="4">KCTC 32337</strain>
    </source>
</reference>
<reference evidence="4" key="2">
    <citation type="submission" date="2020-09" db="EMBL/GenBank/DDBJ databases">
        <authorList>
            <person name="Sun Q."/>
            <person name="Kim S."/>
        </authorList>
    </citation>
    <scope>NUCLEOTIDE SEQUENCE</scope>
    <source>
        <strain evidence="4">KCTC 32337</strain>
    </source>
</reference>
<dbReference type="CDD" id="cd01949">
    <property type="entry name" value="GGDEF"/>
    <property type="match status" value="1"/>
</dbReference>
<dbReference type="SUPFAM" id="SSF55073">
    <property type="entry name" value="Nucleotide cyclase"/>
    <property type="match status" value="1"/>
</dbReference>
<evidence type="ECO:0000313" key="5">
    <source>
        <dbReference type="Proteomes" id="UP000622604"/>
    </source>
</evidence>
<dbReference type="InterPro" id="IPR001633">
    <property type="entry name" value="EAL_dom"/>
</dbReference>
<dbReference type="SMART" id="SM00065">
    <property type="entry name" value="GAF"/>
    <property type="match status" value="2"/>
</dbReference>
<dbReference type="SMART" id="SM00052">
    <property type="entry name" value="EAL"/>
    <property type="match status" value="1"/>
</dbReference>
<evidence type="ECO:0000259" key="2">
    <source>
        <dbReference type="PROSITE" id="PS50883"/>
    </source>
</evidence>
<dbReference type="SMART" id="SM00267">
    <property type="entry name" value="GGDEF"/>
    <property type="match status" value="1"/>
</dbReference>
<dbReference type="SUPFAM" id="SSF55781">
    <property type="entry name" value="GAF domain-like"/>
    <property type="match status" value="2"/>
</dbReference>
<protein>
    <submittedName>
        <fullName evidence="4">Uncharacterized protein</fullName>
    </submittedName>
</protein>
<dbReference type="Gene3D" id="3.30.70.270">
    <property type="match status" value="1"/>
</dbReference>
<name>A0A8H9M532_9ALTE</name>
<dbReference type="Proteomes" id="UP000622604">
    <property type="component" value="Unassembled WGS sequence"/>
</dbReference>
<evidence type="ECO:0000313" key="4">
    <source>
        <dbReference type="EMBL" id="GGZ68307.1"/>
    </source>
</evidence>
<dbReference type="PROSITE" id="PS50887">
    <property type="entry name" value="GGDEF"/>
    <property type="match status" value="1"/>
</dbReference>
<dbReference type="Pfam" id="PF01590">
    <property type="entry name" value="GAF"/>
    <property type="match status" value="1"/>
</dbReference>
<gene>
    <name evidence="4" type="ORF">GCM10011274_28670</name>
</gene>
<dbReference type="InterPro" id="IPR003018">
    <property type="entry name" value="GAF"/>
</dbReference>
<dbReference type="InterPro" id="IPR029787">
    <property type="entry name" value="Nucleotide_cyclase"/>
</dbReference>
<proteinExistence type="predicted"/>
<dbReference type="GO" id="GO:0003824">
    <property type="term" value="F:catalytic activity"/>
    <property type="evidence" value="ECO:0007669"/>
    <property type="project" value="UniProtKB-ARBA"/>
</dbReference>
<dbReference type="InterPro" id="IPR043128">
    <property type="entry name" value="Rev_trsase/Diguanyl_cyclase"/>
</dbReference>
<dbReference type="Gene3D" id="3.30.450.40">
    <property type="match status" value="2"/>
</dbReference>
<dbReference type="InterPro" id="IPR035919">
    <property type="entry name" value="EAL_sf"/>
</dbReference>
<dbReference type="Pfam" id="PF00990">
    <property type="entry name" value="GGDEF"/>
    <property type="match status" value="1"/>
</dbReference>